<keyword evidence="2" id="KW-0472">Membrane</keyword>
<sequence length="177" mass="17679">MTAGLGGLGGVWHLMAGCAAVLGRIAMVLVYGTLLVPAIGAWSWASGAAAGPMRVLGAALLAACVSEALDCLRQRSVIKQCGADNPYRHWDADLVLLRSVPAAIATSVLLLGGGLASMAVIGATLGAAIALLELLTRRVASSGGSSKEPDLWSHDPVRGGTAARGAGADARDVIGVG</sequence>
<dbReference type="EMBL" id="LR134363">
    <property type="protein sequence ID" value="VEG74159.1"/>
    <property type="molecule type" value="Genomic_DNA"/>
</dbReference>
<proteinExistence type="predicted"/>
<evidence type="ECO:0000313" key="4">
    <source>
        <dbReference type="Proteomes" id="UP000276899"/>
    </source>
</evidence>
<protein>
    <submittedName>
        <fullName evidence="3">Uncharacterized protein</fullName>
    </submittedName>
</protein>
<dbReference type="Proteomes" id="UP000276899">
    <property type="component" value="Chromosome"/>
</dbReference>
<feature type="compositionally biased region" description="Basic and acidic residues" evidence="1">
    <location>
        <begin position="147"/>
        <end position="157"/>
    </location>
</feature>
<organism evidence="3 4">
    <name type="scientific">Actinomyces slackii</name>
    <dbReference type="NCBI Taxonomy" id="52774"/>
    <lineage>
        <taxon>Bacteria</taxon>
        <taxon>Bacillati</taxon>
        <taxon>Actinomycetota</taxon>
        <taxon>Actinomycetes</taxon>
        <taxon>Actinomycetales</taxon>
        <taxon>Actinomycetaceae</taxon>
        <taxon>Actinomyces</taxon>
    </lineage>
</organism>
<keyword evidence="2" id="KW-1133">Transmembrane helix</keyword>
<dbReference type="AlphaFoldDB" id="A0A448KB52"/>
<reference evidence="3 4" key="1">
    <citation type="submission" date="2018-12" db="EMBL/GenBank/DDBJ databases">
        <authorList>
            <consortium name="Pathogen Informatics"/>
        </authorList>
    </citation>
    <scope>NUCLEOTIDE SEQUENCE [LARGE SCALE GENOMIC DNA]</scope>
    <source>
        <strain evidence="3 4">NCTC11923</strain>
    </source>
</reference>
<name>A0A448KB52_9ACTO</name>
<evidence type="ECO:0000256" key="2">
    <source>
        <dbReference type="SAM" id="Phobius"/>
    </source>
</evidence>
<feature type="region of interest" description="Disordered" evidence="1">
    <location>
        <begin position="142"/>
        <end position="166"/>
    </location>
</feature>
<evidence type="ECO:0000256" key="1">
    <source>
        <dbReference type="SAM" id="MobiDB-lite"/>
    </source>
</evidence>
<accession>A0A448KB52</accession>
<keyword evidence="4" id="KW-1185">Reference proteome</keyword>
<evidence type="ECO:0000313" key="3">
    <source>
        <dbReference type="EMBL" id="VEG74159.1"/>
    </source>
</evidence>
<gene>
    <name evidence="3" type="ORF">NCTC11923_00780</name>
</gene>
<dbReference type="KEGG" id="asla:NCTC11923_00780"/>
<dbReference type="STRING" id="1278298.GCA_000428685_00301"/>
<feature type="transmembrane region" description="Helical" evidence="2">
    <location>
        <begin position="103"/>
        <end position="132"/>
    </location>
</feature>
<keyword evidence="2" id="KW-0812">Transmembrane</keyword>
<feature type="transmembrane region" description="Helical" evidence="2">
    <location>
        <begin position="21"/>
        <end position="45"/>
    </location>
</feature>